<dbReference type="InterPro" id="IPR008636">
    <property type="entry name" value="Hook_C"/>
</dbReference>
<keyword evidence="5 7" id="KW-0175">Coiled coil</keyword>
<evidence type="ECO:0000256" key="5">
    <source>
        <dbReference type="ARBA" id="ARBA00023054"/>
    </source>
</evidence>
<dbReference type="GO" id="GO:0005874">
    <property type="term" value="C:microtubule"/>
    <property type="evidence" value="ECO:0007669"/>
    <property type="project" value="UniProtKB-KW"/>
</dbReference>
<dbReference type="GeneID" id="591902"/>
<evidence type="ECO:0000256" key="7">
    <source>
        <dbReference type="SAM" id="Coils"/>
    </source>
</evidence>
<dbReference type="RefSeq" id="XP_030852254.1">
    <property type="nucleotide sequence ID" value="XM_030996394.1"/>
</dbReference>
<feature type="coiled-coil region" evidence="7">
    <location>
        <begin position="171"/>
        <end position="423"/>
    </location>
</feature>
<dbReference type="InParanoid" id="A0A7M7PK05"/>
<feature type="compositionally biased region" description="Polar residues" evidence="8">
    <location>
        <begin position="726"/>
        <end position="735"/>
    </location>
</feature>
<feature type="compositionally biased region" description="Low complexity" evidence="8">
    <location>
        <begin position="713"/>
        <end position="725"/>
    </location>
</feature>
<evidence type="ECO:0000256" key="3">
    <source>
        <dbReference type="ARBA" id="ARBA00022490"/>
    </source>
</evidence>
<dbReference type="FunFam" id="1.10.418.10:FF:000024">
    <property type="entry name" value="Hook homolog 3 (Drosophila)"/>
    <property type="match status" value="1"/>
</dbReference>
<dbReference type="EnsemblMetazoa" id="XM_030996394">
    <property type="protein sequence ID" value="XP_030852254"/>
    <property type="gene ID" value="LOC591902"/>
</dbReference>
<feature type="domain" description="Calponin-homology (CH)" evidence="9">
    <location>
        <begin position="7"/>
        <end position="123"/>
    </location>
</feature>
<evidence type="ECO:0000313" key="10">
    <source>
        <dbReference type="EnsemblMetazoa" id="XP_030852254"/>
    </source>
</evidence>
<dbReference type="GO" id="GO:0005813">
    <property type="term" value="C:centrosome"/>
    <property type="evidence" value="ECO:0000318"/>
    <property type="project" value="GO_Central"/>
</dbReference>
<keyword evidence="6" id="KW-0206">Cytoskeleton</keyword>
<evidence type="ECO:0000313" key="11">
    <source>
        <dbReference type="Proteomes" id="UP000007110"/>
    </source>
</evidence>
<reference evidence="11" key="1">
    <citation type="submission" date="2015-02" db="EMBL/GenBank/DDBJ databases">
        <title>Genome sequencing for Strongylocentrotus purpuratus.</title>
        <authorList>
            <person name="Murali S."/>
            <person name="Liu Y."/>
            <person name="Vee V."/>
            <person name="English A."/>
            <person name="Wang M."/>
            <person name="Skinner E."/>
            <person name="Han Y."/>
            <person name="Muzny D.M."/>
            <person name="Worley K.C."/>
            <person name="Gibbs R.A."/>
        </authorList>
    </citation>
    <scope>NUCLEOTIDE SEQUENCE</scope>
</reference>
<feature type="region of interest" description="Disordered" evidence="8">
    <location>
        <begin position="519"/>
        <end position="550"/>
    </location>
</feature>
<accession>A0A7M7PK05</accession>
<evidence type="ECO:0000256" key="4">
    <source>
        <dbReference type="ARBA" id="ARBA00022701"/>
    </source>
</evidence>
<feature type="region of interest" description="Disordered" evidence="8">
    <location>
        <begin position="698"/>
        <end position="735"/>
    </location>
</feature>
<dbReference type="AlphaFoldDB" id="A0A7M7PK05"/>
<evidence type="ECO:0000259" key="9">
    <source>
        <dbReference type="PROSITE" id="PS50021"/>
    </source>
</evidence>
<dbReference type="GO" id="GO:0030705">
    <property type="term" value="P:cytoskeleton-dependent intracellular transport"/>
    <property type="evidence" value="ECO:0000318"/>
    <property type="project" value="GO_Central"/>
</dbReference>
<comment type="similarity">
    <text evidence="2">Belongs to the hook family.</text>
</comment>
<dbReference type="InterPro" id="IPR036872">
    <property type="entry name" value="CH_dom_sf"/>
</dbReference>
<evidence type="ECO:0000256" key="6">
    <source>
        <dbReference type="ARBA" id="ARBA00023212"/>
    </source>
</evidence>
<keyword evidence="3" id="KW-0963">Cytoplasm</keyword>
<dbReference type="Pfam" id="PF05622">
    <property type="entry name" value="HOOK"/>
    <property type="match status" value="2"/>
</dbReference>
<dbReference type="SUPFAM" id="SSF116907">
    <property type="entry name" value="Hook domain"/>
    <property type="match status" value="1"/>
</dbReference>
<dbReference type="PANTHER" id="PTHR18947">
    <property type="entry name" value="HOOK PROTEINS"/>
    <property type="match status" value="1"/>
</dbReference>
<dbReference type="EnsemblMetazoa" id="XM_030996396">
    <property type="protein sequence ID" value="XP_030852256"/>
    <property type="gene ID" value="LOC591902"/>
</dbReference>
<protein>
    <recommendedName>
        <fullName evidence="9">Calponin-homology (CH) domain-containing protein</fullName>
    </recommendedName>
</protein>
<dbReference type="Gene3D" id="1.20.5.340">
    <property type="match status" value="1"/>
</dbReference>
<dbReference type="OrthoDB" id="49395at2759"/>
<dbReference type="GO" id="GO:0008017">
    <property type="term" value="F:microtubule binding"/>
    <property type="evidence" value="ECO:0000318"/>
    <property type="project" value="GO_Central"/>
</dbReference>
<feature type="coiled-coil region" evidence="7">
    <location>
        <begin position="550"/>
        <end position="674"/>
    </location>
</feature>
<reference evidence="10" key="2">
    <citation type="submission" date="2021-01" db="UniProtKB">
        <authorList>
            <consortium name="EnsemblMetazoa"/>
        </authorList>
    </citation>
    <scope>IDENTIFICATION</scope>
</reference>
<evidence type="ECO:0000256" key="1">
    <source>
        <dbReference type="ARBA" id="ARBA00004245"/>
    </source>
</evidence>
<comment type="subcellular location">
    <subcellularLocation>
        <location evidence="1">Cytoplasm</location>
        <location evidence="1">Cytoskeleton</location>
    </subcellularLocation>
</comment>
<dbReference type="InterPro" id="IPR001715">
    <property type="entry name" value="CH_dom"/>
</dbReference>
<dbReference type="OMA" id="DAKYRKC"/>
<name>A0A7M7PK05_STRPU</name>
<dbReference type="Proteomes" id="UP000007110">
    <property type="component" value="Unassembled WGS sequence"/>
</dbReference>
<dbReference type="FunCoup" id="A0A7M7PK05">
    <property type="interactions" value="780"/>
</dbReference>
<proteinExistence type="inferred from homology"/>
<evidence type="ECO:0000256" key="8">
    <source>
        <dbReference type="SAM" id="MobiDB-lite"/>
    </source>
</evidence>
<dbReference type="InterPro" id="IPR043936">
    <property type="entry name" value="HOOK_N"/>
</dbReference>
<dbReference type="CDD" id="cd22222">
    <property type="entry name" value="HkD_Hook"/>
    <property type="match status" value="1"/>
</dbReference>
<dbReference type="KEGG" id="spu:591902"/>
<dbReference type="GO" id="GO:0051959">
    <property type="term" value="F:dynein light intermediate chain binding"/>
    <property type="evidence" value="ECO:0000318"/>
    <property type="project" value="GO_Central"/>
</dbReference>
<keyword evidence="11" id="KW-1185">Reference proteome</keyword>
<dbReference type="RefSeq" id="XP_030852256.1">
    <property type="nucleotide sequence ID" value="XM_030996396.1"/>
</dbReference>
<feature type="compositionally biased region" description="Low complexity" evidence="8">
    <location>
        <begin position="524"/>
        <end position="537"/>
    </location>
</feature>
<dbReference type="GO" id="GO:0031122">
    <property type="term" value="P:cytoplasmic microtubule organization"/>
    <property type="evidence" value="ECO:0000318"/>
    <property type="project" value="GO_Central"/>
</dbReference>
<dbReference type="Pfam" id="PF19047">
    <property type="entry name" value="HOOK_N"/>
    <property type="match status" value="1"/>
</dbReference>
<keyword evidence="4" id="KW-0493">Microtubule</keyword>
<dbReference type="GO" id="GO:0005737">
    <property type="term" value="C:cytoplasm"/>
    <property type="evidence" value="ECO:0000318"/>
    <property type="project" value="GO_Central"/>
</dbReference>
<organism evidence="10 11">
    <name type="scientific">Strongylocentrotus purpuratus</name>
    <name type="common">Purple sea urchin</name>
    <dbReference type="NCBI Taxonomy" id="7668"/>
    <lineage>
        <taxon>Eukaryota</taxon>
        <taxon>Metazoa</taxon>
        <taxon>Echinodermata</taxon>
        <taxon>Eleutherozoa</taxon>
        <taxon>Echinozoa</taxon>
        <taxon>Echinoidea</taxon>
        <taxon>Euechinoidea</taxon>
        <taxon>Echinacea</taxon>
        <taxon>Camarodonta</taxon>
        <taxon>Echinidea</taxon>
        <taxon>Strongylocentrotidae</taxon>
        <taxon>Strongylocentrotus</taxon>
    </lineage>
</organism>
<dbReference type="PANTHER" id="PTHR18947:SF39">
    <property type="entry name" value="PROTEIN HOOK"/>
    <property type="match status" value="1"/>
</dbReference>
<dbReference type="PROSITE" id="PS50021">
    <property type="entry name" value="CH"/>
    <property type="match status" value="1"/>
</dbReference>
<dbReference type="Gene3D" id="1.10.418.10">
    <property type="entry name" value="Calponin-like domain"/>
    <property type="match status" value="1"/>
</dbReference>
<sequence length="735" mass="84122">MPRMADDELCESLLIWVQTFDLDAPSETIQDLTDGVALGEILCQIGSSFFTPSWFGRLKQDAGDSWRIRVSNLKKVQEGILDFYNEELGQELTDFQLPDLSQVGEHANPTELGRLLQLVLGCAVNCDHKEEYISTIMGLEESVQQVVMEAIQELMTKEIASTSPPPPQEALAHVEGQLKRTTEEKDEALQRCHELDHQVASLLEEKNALQAENEHLTLKLDHGDTFGDPSTPAGRRYQQLQATCDHLQEEMYRIEGTRDDYTIKVDMLQRENMELVHKNEQLQNLAEEARSLKDEMDILRHTSDKVSKYEGTIDTLKKKLEDLGDLKRQVKLLEDKNIMYMQNTMELEEELKKANALKSQLETYKRQVHELHSKMSEETRRADKAEFEATRAQEKTTQLQAEAERFRLERDSLKETNEELTLNQLQGNAFGEGGVNSSELGSSGLTAMLPPEVREKMIRLQHENKMLKMKQGETADEQTQLLQSLLEDSNARKNDLESENRIGNQRILALEAECEELKQQQQREGVSSNVVGESSPGKLPPPPSSSSSIADMSNEFNQELRKKLQEHKEKLRESETELSRKKAHIDDLEPKFTNTNEQVHKLKDVLHKKEDEMRSMEERYRKYLEKAKSVIRTLDPKHSTGASTSEIQLLRSQLQEKQKLIEHLEHERDKSKITRDTEEKLVVSAWYNLGMQLHRKAAEDRLSQTGGGQSFLARQRQASSRRSQAILNNSGNSAR</sequence>
<evidence type="ECO:0000256" key="2">
    <source>
        <dbReference type="ARBA" id="ARBA00006946"/>
    </source>
</evidence>